<keyword evidence="2" id="KW-0479">Metal-binding</keyword>
<keyword evidence="2" id="KW-0560">Oxidoreductase</keyword>
<evidence type="ECO:0000256" key="2">
    <source>
        <dbReference type="RuleBase" id="RU000461"/>
    </source>
</evidence>
<dbReference type="Pfam" id="PF00067">
    <property type="entry name" value="p450"/>
    <property type="match status" value="1"/>
</dbReference>
<keyword evidence="4" id="KW-1185">Reference proteome</keyword>
<evidence type="ECO:0000256" key="1">
    <source>
        <dbReference type="ARBA" id="ARBA00010617"/>
    </source>
</evidence>
<dbReference type="InterPro" id="IPR036396">
    <property type="entry name" value="Cyt_P450_sf"/>
</dbReference>
<proteinExistence type="inferred from homology"/>
<dbReference type="InterPro" id="IPR002397">
    <property type="entry name" value="Cyt_P450_B"/>
</dbReference>
<dbReference type="Gene3D" id="1.10.630.10">
    <property type="entry name" value="Cytochrome P450"/>
    <property type="match status" value="1"/>
</dbReference>
<dbReference type="EMBL" id="CP086322">
    <property type="protein sequence ID" value="UQA94000.1"/>
    <property type="molecule type" value="Genomic_DNA"/>
</dbReference>
<keyword evidence="2" id="KW-0503">Monooxygenase</keyword>
<reference evidence="3" key="1">
    <citation type="submission" date="2021-10" db="EMBL/GenBank/DDBJ databases">
        <title>Streptomyces nigrumlapis sp.nov.,an antimicrobial producing actinobacterium isolated from Black Gobi rocks.</title>
        <authorList>
            <person name="Wen Y."/>
            <person name="Zhang W."/>
            <person name="Liu X.G."/>
        </authorList>
    </citation>
    <scope>NUCLEOTIDE SEQUENCE</scope>
    <source>
        <strain evidence="3">ST13-2-2</strain>
    </source>
</reference>
<accession>A0ABY4MC75</accession>
<dbReference type="InterPro" id="IPR001128">
    <property type="entry name" value="Cyt_P450"/>
</dbReference>
<dbReference type="PANTHER" id="PTHR46696:SF4">
    <property type="entry name" value="BIOTIN BIOSYNTHESIS CYTOCHROME P450"/>
    <property type="match status" value="1"/>
</dbReference>
<dbReference type="PANTHER" id="PTHR46696">
    <property type="entry name" value="P450, PUTATIVE (EUROFUNG)-RELATED"/>
    <property type="match status" value="1"/>
</dbReference>
<name>A0ABY4MC75_9ACTN</name>
<dbReference type="PRINTS" id="PR00359">
    <property type="entry name" value="BP450"/>
</dbReference>
<organism evidence="3 4">
    <name type="scientific">Streptomyces halobius</name>
    <dbReference type="NCBI Taxonomy" id="2879846"/>
    <lineage>
        <taxon>Bacteria</taxon>
        <taxon>Bacillati</taxon>
        <taxon>Actinomycetota</taxon>
        <taxon>Actinomycetes</taxon>
        <taxon>Kitasatosporales</taxon>
        <taxon>Streptomycetaceae</taxon>
        <taxon>Streptomyces</taxon>
    </lineage>
</organism>
<dbReference type="PROSITE" id="PS00086">
    <property type="entry name" value="CYTOCHROME_P450"/>
    <property type="match status" value="1"/>
</dbReference>
<keyword evidence="2" id="KW-0408">Iron</keyword>
<keyword evidence="2" id="KW-0349">Heme</keyword>
<dbReference type="Proteomes" id="UP000830115">
    <property type="component" value="Chromosome"/>
</dbReference>
<evidence type="ECO:0000313" key="3">
    <source>
        <dbReference type="EMBL" id="UQA94000.1"/>
    </source>
</evidence>
<comment type="similarity">
    <text evidence="1 2">Belongs to the cytochrome P450 family.</text>
</comment>
<protein>
    <submittedName>
        <fullName evidence="3">Cytochrome P450</fullName>
    </submittedName>
</protein>
<evidence type="ECO:0000313" key="4">
    <source>
        <dbReference type="Proteomes" id="UP000830115"/>
    </source>
</evidence>
<sequence>MNRPLLPLPANGPEKKLVFTMDLGNPDLYTTEDRFTMWQEYVANDAKIWSEPGSSPNGFWSLFSHQDVSAMLSPKAPFTSEHGMMIGFDAQNPDNAGGRMLVVSEGKWHSALKRLIGPFLSRLRAPELESVLQREIKEIVERMKAEDATDVALEVGPRLPAAIVCEVIGVPLSDRPRLIELTNHAFGGEDSSFNKMTSGVAHSEILFYFYELIEERTKNPGDDLVSTLLTDGRLSADDVLINCNNVLIGGNETTRHSITGAFHIFQAFPEVLHALQDDPELLDTAVEEVVRWTSPAMHVLRVATEDVTIGGQDIRKGEPVVGWLSAANRDARLFPEPHAFRADRKPNRHLGFGNGPHHCLGAALARIELRELLRELSQEAEAVQLNSDPRWMRSNLVQGYQSLPVTMEWR</sequence>
<dbReference type="SUPFAM" id="SSF48264">
    <property type="entry name" value="Cytochrome P450"/>
    <property type="match status" value="1"/>
</dbReference>
<gene>
    <name evidence="3" type="ORF">K9S39_20865</name>
</gene>
<dbReference type="RefSeq" id="WP_248864873.1">
    <property type="nucleotide sequence ID" value="NZ_CP086322.1"/>
</dbReference>
<dbReference type="InterPro" id="IPR017972">
    <property type="entry name" value="Cyt_P450_CS"/>
</dbReference>